<evidence type="ECO:0000259" key="1">
    <source>
        <dbReference type="Pfam" id="PF06119"/>
    </source>
</evidence>
<protein>
    <recommendedName>
        <fullName evidence="1">NIDO domain-containing protein</fullName>
    </recommendedName>
</protein>
<dbReference type="InterPro" id="IPR003886">
    <property type="entry name" value="NIDO_dom"/>
</dbReference>
<dbReference type="GO" id="GO:0007160">
    <property type="term" value="P:cell-matrix adhesion"/>
    <property type="evidence" value="ECO:0007669"/>
    <property type="project" value="InterPro"/>
</dbReference>
<evidence type="ECO:0000313" key="3">
    <source>
        <dbReference type="Proteomes" id="UP000828390"/>
    </source>
</evidence>
<sequence length="73" mass="8201">MQCILASDGMYTYIIFNYDREQFSIKPLSEVPVASGFTNLNYTGVILSNRKNFTRLNQESNVKPGNSSNQSTS</sequence>
<reference evidence="2" key="2">
    <citation type="submission" date="2020-11" db="EMBL/GenBank/DDBJ databases">
        <authorList>
            <person name="McCartney M.A."/>
            <person name="Auch B."/>
            <person name="Kono T."/>
            <person name="Mallez S."/>
            <person name="Becker A."/>
            <person name="Gohl D.M."/>
            <person name="Silverstein K.A.T."/>
            <person name="Koren S."/>
            <person name="Bechman K.B."/>
            <person name="Herman A."/>
            <person name="Abrahante J.E."/>
            <person name="Garbe J."/>
        </authorList>
    </citation>
    <scope>NUCLEOTIDE SEQUENCE</scope>
    <source>
        <strain evidence="2">Duluth1</strain>
        <tissue evidence="2">Whole animal</tissue>
    </source>
</reference>
<dbReference type="Proteomes" id="UP000828390">
    <property type="component" value="Unassembled WGS sequence"/>
</dbReference>
<dbReference type="EMBL" id="JAIWYP010000012">
    <property type="protein sequence ID" value="KAH3724297.1"/>
    <property type="molecule type" value="Genomic_DNA"/>
</dbReference>
<accession>A0A9D4CGX2</accession>
<keyword evidence="3" id="KW-1185">Reference proteome</keyword>
<dbReference type="AlphaFoldDB" id="A0A9D4CGX2"/>
<reference evidence="2" key="1">
    <citation type="journal article" date="2019" name="bioRxiv">
        <title>The Genome of the Zebra Mussel, Dreissena polymorpha: A Resource for Invasive Species Research.</title>
        <authorList>
            <person name="McCartney M.A."/>
            <person name="Auch B."/>
            <person name="Kono T."/>
            <person name="Mallez S."/>
            <person name="Zhang Y."/>
            <person name="Obille A."/>
            <person name="Becker A."/>
            <person name="Abrahante J.E."/>
            <person name="Garbe J."/>
            <person name="Badalamenti J.P."/>
            <person name="Herman A."/>
            <person name="Mangelson H."/>
            <person name="Liachko I."/>
            <person name="Sullivan S."/>
            <person name="Sone E.D."/>
            <person name="Koren S."/>
            <person name="Silverstein K.A.T."/>
            <person name="Beckman K.B."/>
            <person name="Gohl D.M."/>
        </authorList>
    </citation>
    <scope>NUCLEOTIDE SEQUENCE</scope>
    <source>
        <strain evidence="2">Duluth1</strain>
        <tissue evidence="2">Whole animal</tissue>
    </source>
</reference>
<name>A0A9D4CGX2_DREPO</name>
<comment type="caution">
    <text evidence="2">The sequence shown here is derived from an EMBL/GenBank/DDBJ whole genome shotgun (WGS) entry which is preliminary data.</text>
</comment>
<feature type="domain" description="NIDO" evidence="1">
    <location>
        <begin position="2"/>
        <end position="63"/>
    </location>
</feature>
<evidence type="ECO:0000313" key="2">
    <source>
        <dbReference type="EMBL" id="KAH3724297.1"/>
    </source>
</evidence>
<proteinExistence type="predicted"/>
<dbReference type="Pfam" id="PF06119">
    <property type="entry name" value="NIDO"/>
    <property type="match status" value="1"/>
</dbReference>
<organism evidence="2 3">
    <name type="scientific">Dreissena polymorpha</name>
    <name type="common">Zebra mussel</name>
    <name type="synonym">Mytilus polymorpha</name>
    <dbReference type="NCBI Taxonomy" id="45954"/>
    <lineage>
        <taxon>Eukaryota</taxon>
        <taxon>Metazoa</taxon>
        <taxon>Spiralia</taxon>
        <taxon>Lophotrochozoa</taxon>
        <taxon>Mollusca</taxon>
        <taxon>Bivalvia</taxon>
        <taxon>Autobranchia</taxon>
        <taxon>Heteroconchia</taxon>
        <taxon>Euheterodonta</taxon>
        <taxon>Imparidentia</taxon>
        <taxon>Neoheterodontei</taxon>
        <taxon>Myida</taxon>
        <taxon>Dreissenoidea</taxon>
        <taxon>Dreissenidae</taxon>
        <taxon>Dreissena</taxon>
    </lineage>
</organism>
<gene>
    <name evidence="2" type="ORF">DPMN_050113</name>
</gene>